<accession>A0AB73Q042</accession>
<sequence length="904" mass="97224">MWILIKNLCLSLLAINSSSLDQAVSGGPYSNIPDGDTGTIIRFYENWRNYLHLSWGTLHAVAGFFQNVIVQTIFRINHSFEKIFDAMFGLLGWDGTLSSPGSPLHSLYVVVSAIGWSLLVLAIILVAMQTMGHASKWSEILPNIIMVSITLSILPMMMRVAGGNSTIPGFGDIAISARSDINRANNKGMSQDLAVQPIKNNVIDLSTLIRKDWGNYQYKPDSSKIKNVANWNVLSNDDDVENMDLGDFMDEPTMKGLGLDKKHKDAEAVMNYHLVDEHEQADGGYSIEKNDYHKFAKWMNSYYSRYSVNWLGLIGQSLILGIVLIVASFRVAKDIFELSLMNLAAPFIAAQSVRSSKKWRDFLSSLVGWFLSLVLLVLIIKVYFIFINVTPTKLPDNLNWIERSLAIAIIYAAGGYAAFAGISYFERVTGVSQGLSEEAGQLMATGAMAGAVGGLAMRSAGKGVSMLGGMLNKSNAHGITNNSSKSHGTDKATGLSENNNTDSSQMGGFANSTNNSTSNNTGLSTSDAQSQNTATGLSENQSSNSAQSNSNSTGQSDSTNTATGQSQSNGYGTNTSTSNGQTNNQGNSSNTSQGQSSSYGQANNSSYGNSQSSDNYEGNSQGSSSSYNTNSTAAPDTVDNPANEGLVDNGQAVDGQDQQPAGINFDDPDTTGANASFADQADQINNADSTANVDSSTPSQEAANNGLQDSSNWDSLLGNEPADGNFQQQADQMNNANEVSSNTAGINDAQNSQWADQMNQSPTMDPNDPNIANNDFSKQVNNPNVSNDQFNSHYGTNSSQNDTFNRNIPGTNINPQNNYDEGSVHSDYYDNTAHTNVAPTTTHSSPTPPPAVTRPGKVERFGQHVTHLSKGVEQRSASYLKNRQFNLSQSGHIHGRESDPFDDE</sequence>
<dbReference type="EMBL" id="NGPX01000090">
    <property type="protein sequence ID" value="OYS92003.1"/>
    <property type="molecule type" value="Genomic_DNA"/>
</dbReference>
<feature type="region of interest" description="Disordered" evidence="1">
    <location>
        <begin position="688"/>
        <end position="727"/>
    </location>
</feature>
<feature type="transmembrane region" description="Helical" evidence="2">
    <location>
        <begin position="50"/>
        <end position="70"/>
    </location>
</feature>
<keyword evidence="2" id="KW-1133">Transmembrane helix</keyword>
<feature type="compositionally biased region" description="Low complexity" evidence="1">
    <location>
        <begin position="511"/>
        <end position="526"/>
    </location>
</feature>
<gene>
    <name evidence="5" type="ORF">CBG15_10145</name>
</gene>
<feature type="compositionally biased region" description="Polar residues" evidence="1">
    <location>
        <begin position="495"/>
        <end position="506"/>
    </location>
</feature>
<reference evidence="5 6" key="1">
    <citation type="submission" date="2017-05" db="EMBL/GenBank/DDBJ databases">
        <authorList>
            <person name="Lin X.B."/>
            <person name="Stothard P."/>
            <person name="Tasseva G."/>
            <person name="Walter J."/>
        </authorList>
    </citation>
    <scope>NUCLEOTIDE SEQUENCE [LARGE SCALE GENOMIC DNA]</scope>
    <source>
        <strain evidence="5 6">105n</strain>
    </source>
</reference>
<evidence type="ECO:0000256" key="1">
    <source>
        <dbReference type="SAM" id="MobiDB-lite"/>
    </source>
</evidence>
<dbReference type="InterPro" id="IPR058521">
    <property type="entry name" value="DUF8208"/>
</dbReference>
<proteinExistence type="predicted"/>
<keyword evidence="2" id="KW-0812">Transmembrane</keyword>
<feature type="compositionally biased region" description="Low complexity" evidence="1">
    <location>
        <begin position="538"/>
        <end position="556"/>
    </location>
</feature>
<evidence type="ECO:0000313" key="6">
    <source>
        <dbReference type="Proteomes" id="UP000216681"/>
    </source>
</evidence>
<feature type="region of interest" description="Disordered" evidence="1">
    <location>
        <begin position="757"/>
        <end position="856"/>
    </location>
</feature>
<feature type="transmembrane region" description="Helical" evidence="2">
    <location>
        <begin position="308"/>
        <end position="329"/>
    </location>
</feature>
<keyword evidence="3" id="KW-0732">Signal</keyword>
<evidence type="ECO:0000259" key="4">
    <source>
        <dbReference type="Pfam" id="PF26635"/>
    </source>
</evidence>
<feature type="compositionally biased region" description="Polar residues" evidence="1">
    <location>
        <begin position="527"/>
        <end position="537"/>
    </location>
</feature>
<organism evidence="5 6">
    <name type="scientific">Limosilactobacillus reuteri</name>
    <name type="common">Lactobacillus reuteri</name>
    <dbReference type="NCBI Taxonomy" id="1598"/>
    <lineage>
        <taxon>Bacteria</taxon>
        <taxon>Bacillati</taxon>
        <taxon>Bacillota</taxon>
        <taxon>Bacilli</taxon>
        <taxon>Lactobacillales</taxon>
        <taxon>Lactobacillaceae</taxon>
        <taxon>Limosilactobacillus</taxon>
    </lineage>
</organism>
<dbReference type="NCBIfam" id="NF045890">
    <property type="entry name" value="conj_pls20_p028"/>
    <property type="match status" value="1"/>
</dbReference>
<feature type="compositionally biased region" description="Polar residues" evidence="1">
    <location>
        <begin position="688"/>
        <end position="714"/>
    </location>
</feature>
<feature type="compositionally biased region" description="Low complexity" evidence="1">
    <location>
        <begin position="566"/>
        <end position="632"/>
    </location>
</feature>
<feature type="compositionally biased region" description="Polar residues" evidence="1">
    <location>
        <begin position="757"/>
        <end position="820"/>
    </location>
</feature>
<protein>
    <recommendedName>
        <fullName evidence="4">DUF8208 domain-containing protein</fullName>
    </recommendedName>
</protein>
<feature type="transmembrane region" description="Helical" evidence="2">
    <location>
        <begin position="366"/>
        <end position="386"/>
    </location>
</feature>
<evidence type="ECO:0000256" key="2">
    <source>
        <dbReference type="SAM" id="Phobius"/>
    </source>
</evidence>
<dbReference type="AlphaFoldDB" id="A0AB73Q042"/>
<feature type="domain" description="DUF8208" evidence="4">
    <location>
        <begin position="65"/>
        <end position="444"/>
    </location>
</feature>
<name>A0AB73Q042_LIMRT</name>
<feature type="chain" id="PRO_5044491831" description="DUF8208 domain-containing protein" evidence="3">
    <location>
        <begin position="24"/>
        <end position="904"/>
    </location>
</feature>
<dbReference type="RefSeq" id="WP_094512208.1">
    <property type="nucleotide sequence ID" value="NZ_NGPU01000081.1"/>
</dbReference>
<feature type="region of interest" description="Disordered" evidence="1">
    <location>
        <begin position="477"/>
        <end position="675"/>
    </location>
</feature>
<feature type="signal peptide" evidence="3">
    <location>
        <begin position="1"/>
        <end position="23"/>
    </location>
</feature>
<feature type="transmembrane region" description="Helical" evidence="2">
    <location>
        <begin position="107"/>
        <end position="128"/>
    </location>
</feature>
<dbReference type="Pfam" id="PF26635">
    <property type="entry name" value="DUF8208"/>
    <property type="match status" value="1"/>
</dbReference>
<feature type="transmembrane region" description="Helical" evidence="2">
    <location>
        <begin position="406"/>
        <end position="425"/>
    </location>
</feature>
<evidence type="ECO:0000313" key="5">
    <source>
        <dbReference type="EMBL" id="OYS92003.1"/>
    </source>
</evidence>
<keyword evidence="2" id="KW-0472">Membrane</keyword>
<feature type="compositionally biased region" description="Polar residues" evidence="1">
    <location>
        <begin position="477"/>
        <end position="486"/>
    </location>
</feature>
<reference evidence="5 6" key="2">
    <citation type="submission" date="2017-09" db="EMBL/GenBank/DDBJ databases">
        <title>Tripartite evolution among Lactobacillus johnsonii, Lactobacillus taiwanensis, Lactobacillus reuteri and their rodent host.</title>
        <authorList>
            <person name="Wang T."/>
            <person name="Knowles S."/>
            <person name="Cheng C."/>
        </authorList>
    </citation>
    <scope>NUCLEOTIDE SEQUENCE [LARGE SCALE GENOMIC DNA]</scope>
    <source>
        <strain evidence="5 6">105n</strain>
    </source>
</reference>
<dbReference type="Proteomes" id="UP000216681">
    <property type="component" value="Unassembled WGS sequence"/>
</dbReference>
<dbReference type="InterPro" id="IPR058066">
    <property type="entry name" value="pXO2-14_N"/>
</dbReference>
<comment type="caution">
    <text evidence="5">The sequence shown here is derived from an EMBL/GenBank/DDBJ whole genome shotgun (WGS) entry which is preliminary data.</text>
</comment>
<evidence type="ECO:0000256" key="3">
    <source>
        <dbReference type="SAM" id="SignalP"/>
    </source>
</evidence>